<sequence>MGKTCLITGGAGFIGCATSHLLVKLYDRVVAFDNLHPQIHATATRPADLDSRAELVVGDVRKSADWDALLQIVQPDVILHLAAETGTAQSLLEATRHSSTNVVGTTQMTDALARNKIIPEKIVLASSRAVYGEGRWIDEKGQTCYPGMRTHAMLEAGQWEFPGLKPTVQFSPEVAPDPANVYAATKLCQENLLSSWCGSMGVELVRFRLQNVYGAGQSLINPYTGIVSLFARLAKAGKPIPVYEDGKIIRDFVYIDDVSSALAAGVERGHTNRYPYDVGLGKATTIHELAVEIANYYQAPDPVITGQYREGDIRAGWADISQTSTALEWNPAVNIATGIERLCNWIDARNQEN</sequence>
<dbReference type="InterPro" id="IPR036291">
    <property type="entry name" value="NAD(P)-bd_dom_sf"/>
</dbReference>
<dbReference type="GeneID" id="61168163"/>
<dbReference type="EMBL" id="UGGQ01000006">
    <property type="protein sequence ID" value="STO17203.1"/>
    <property type="molecule type" value="Genomic_DNA"/>
</dbReference>
<dbReference type="GO" id="GO:0008460">
    <property type="term" value="F:dTDP-glucose 4,6-dehydratase activity"/>
    <property type="evidence" value="ECO:0007669"/>
    <property type="project" value="UniProtKB-EC"/>
</dbReference>
<dbReference type="InterPro" id="IPR001509">
    <property type="entry name" value="Epimerase_deHydtase"/>
</dbReference>
<protein>
    <submittedName>
        <fullName evidence="3">NAD-dependent epimerase/dehydratase family protein</fullName>
    </submittedName>
    <submittedName>
        <fullName evidence="4">dTDP-glucose 4,6-dehydratase</fullName>
        <ecNumber evidence="4">4.2.1.46</ecNumber>
    </submittedName>
</protein>
<dbReference type="Proteomes" id="UP000255284">
    <property type="component" value="Unassembled WGS sequence"/>
</dbReference>
<evidence type="ECO:0000313" key="4">
    <source>
        <dbReference type="EMBL" id="STO17203.1"/>
    </source>
</evidence>
<comment type="caution">
    <text evidence="4">The sequence shown here is derived from an EMBL/GenBank/DDBJ whole genome shotgun (WGS) entry which is preliminary data.</text>
</comment>
<comment type="similarity">
    <text evidence="1">Belongs to the NAD(P)-dependent epimerase/dehydratase family.</text>
</comment>
<evidence type="ECO:0000313" key="3">
    <source>
        <dbReference type="EMBL" id="NMW92508.1"/>
    </source>
</evidence>
<evidence type="ECO:0000259" key="2">
    <source>
        <dbReference type="Pfam" id="PF01370"/>
    </source>
</evidence>
<dbReference type="PANTHER" id="PTHR43000">
    <property type="entry name" value="DTDP-D-GLUCOSE 4,6-DEHYDRATASE-RELATED"/>
    <property type="match status" value="1"/>
</dbReference>
<name>A0A2J9KRR0_9ACTO</name>
<accession>A0A2J9KRR0</accession>
<dbReference type="Gene3D" id="3.40.50.720">
    <property type="entry name" value="NAD(P)-binding Rossmann-like Domain"/>
    <property type="match status" value="1"/>
</dbReference>
<dbReference type="AlphaFoldDB" id="A0A2J9KRR0"/>
<organism evidence="4 5">
    <name type="scientific">Mobiluncus mulieris</name>
    <dbReference type="NCBI Taxonomy" id="2052"/>
    <lineage>
        <taxon>Bacteria</taxon>
        <taxon>Bacillati</taxon>
        <taxon>Actinomycetota</taxon>
        <taxon>Actinomycetes</taxon>
        <taxon>Actinomycetales</taxon>
        <taxon>Actinomycetaceae</taxon>
        <taxon>Mobiluncus</taxon>
    </lineage>
</organism>
<feature type="domain" description="NAD-dependent epimerase/dehydratase" evidence="2">
    <location>
        <begin position="6"/>
        <end position="268"/>
    </location>
</feature>
<dbReference type="PROSITE" id="PS51257">
    <property type="entry name" value="PROKAR_LIPOPROTEIN"/>
    <property type="match status" value="1"/>
</dbReference>
<keyword evidence="4" id="KW-0456">Lyase</keyword>
<dbReference type="OrthoDB" id="9801785at2"/>
<proteinExistence type="inferred from homology"/>
<dbReference type="Proteomes" id="UP000582487">
    <property type="component" value="Unassembled WGS sequence"/>
</dbReference>
<dbReference type="Pfam" id="PF01370">
    <property type="entry name" value="Epimerase"/>
    <property type="match status" value="1"/>
</dbReference>
<dbReference type="RefSeq" id="WP_004012152.1">
    <property type="nucleotide sequence ID" value="NZ_CAMPNB010000001.1"/>
</dbReference>
<evidence type="ECO:0000256" key="1">
    <source>
        <dbReference type="ARBA" id="ARBA00007637"/>
    </source>
</evidence>
<reference evidence="4 5" key="1">
    <citation type="submission" date="2018-06" db="EMBL/GenBank/DDBJ databases">
        <authorList>
            <consortium name="Pathogen Informatics"/>
            <person name="Doyle S."/>
        </authorList>
    </citation>
    <scope>NUCLEOTIDE SEQUENCE [LARGE SCALE GENOMIC DNA]</scope>
    <source>
        <strain evidence="4 5">NCTC11819</strain>
    </source>
</reference>
<dbReference type="EMBL" id="JABCUV010000001">
    <property type="protein sequence ID" value="NMW92508.1"/>
    <property type="molecule type" value="Genomic_DNA"/>
</dbReference>
<dbReference type="SUPFAM" id="SSF51735">
    <property type="entry name" value="NAD(P)-binding Rossmann-fold domains"/>
    <property type="match status" value="1"/>
</dbReference>
<dbReference type="EC" id="4.2.1.46" evidence="4"/>
<evidence type="ECO:0000313" key="6">
    <source>
        <dbReference type="Proteomes" id="UP000582487"/>
    </source>
</evidence>
<evidence type="ECO:0000313" key="5">
    <source>
        <dbReference type="Proteomes" id="UP000255284"/>
    </source>
</evidence>
<gene>
    <name evidence="4" type="primary">rfbB</name>
    <name evidence="3" type="ORF">HHJ74_02090</name>
    <name evidence="4" type="ORF">NCTC11819_01788</name>
</gene>
<reference evidence="3 6" key="2">
    <citation type="submission" date="2020-04" db="EMBL/GenBank/DDBJ databases">
        <title>Antimicrobial susceptibility and clonality of vaginal-derived multi-drug resistant Mobiluncus isolates in China.</title>
        <authorList>
            <person name="Zhang X."/>
        </authorList>
    </citation>
    <scope>NUCLEOTIDE SEQUENCE [LARGE SCALE GENOMIC DNA]</scope>
    <source>
        <strain evidence="3 6">7</strain>
    </source>
</reference>